<dbReference type="Pfam" id="PF00571">
    <property type="entry name" value="CBS"/>
    <property type="match status" value="1"/>
</dbReference>
<dbReference type="PANTHER" id="PTHR43080:SF2">
    <property type="entry name" value="CBS DOMAIN-CONTAINING PROTEIN"/>
    <property type="match status" value="1"/>
</dbReference>
<dbReference type="InterPro" id="IPR051257">
    <property type="entry name" value="Diverse_CBS-Domain"/>
</dbReference>
<dbReference type="PROSITE" id="PS51371">
    <property type="entry name" value="CBS"/>
    <property type="match status" value="1"/>
</dbReference>
<gene>
    <name evidence="4" type="ORF">BGC07_02245</name>
</gene>
<protein>
    <recommendedName>
        <fullName evidence="3">CBS domain-containing protein</fullName>
    </recommendedName>
</protein>
<accession>A0ABX3A194</accession>
<evidence type="ECO:0000256" key="2">
    <source>
        <dbReference type="PROSITE-ProRule" id="PRU00703"/>
    </source>
</evidence>
<evidence type="ECO:0000313" key="5">
    <source>
        <dbReference type="Proteomes" id="UP000094329"/>
    </source>
</evidence>
<dbReference type="InterPro" id="IPR000644">
    <property type="entry name" value="CBS_dom"/>
</dbReference>
<name>A0ABX3A194_9GAMM</name>
<reference evidence="4 5" key="1">
    <citation type="submission" date="2016-08" db="EMBL/GenBank/DDBJ databases">
        <title>Draft genome sequence of Candidatus Piscirickettsia litoralis, from seawater.</title>
        <authorList>
            <person name="Wan X."/>
            <person name="Lee A.J."/>
            <person name="Hou S."/>
            <person name="Donachie S.P."/>
        </authorList>
    </citation>
    <scope>NUCLEOTIDE SEQUENCE [LARGE SCALE GENOMIC DNA]</scope>
    <source>
        <strain evidence="4 5">Y2</strain>
    </source>
</reference>
<proteinExistence type="predicted"/>
<evidence type="ECO:0000256" key="1">
    <source>
        <dbReference type="ARBA" id="ARBA00023122"/>
    </source>
</evidence>
<dbReference type="InterPro" id="IPR046342">
    <property type="entry name" value="CBS_dom_sf"/>
</dbReference>
<dbReference type="Gene3D" id="3.10.580.10">
    <property type="entry name" value="CBS-domain"/>
    <property type="match status" value="1"/>
</dbReference>
<evidence type="ECO:0000313" key="4">
    <source>
        <dbReference type="EMBL" id="ODN41992.1"/>
    </source>
</evidence>
<dbReference type="PANTHER" id="PTHR43080">
    <property type="entry name" value="CBS DOMAIN-CONTAINING PROTEIN CBSX3, MITOCHONDRIAL"/>
    <property type="match status" value="1"/>
</dbReference>
<comment type="caution">
    <text evidence="4">The sequence shown here is derived from an EMBL/GenBank/DDBJ whole genome shotgun (WGS) entry which is preliminary data.</text>
</comment>
<dbReference type="EMBL" id="MDTU01000001">
    <property type="protein sequence ID" value="ODN41992.1"/>
    <property type="molecule type" value="Genomic_DNA"/>
</dbReference>
<organism evidence="4 5">
    <name type="scientific">Piscirickettsia litoralis</name>
    <dbReference type="NCBI Taxonomy" id="1891921"/>
    <lineage>
        <taxon>Bacteria</taxon>
        <taxon>Pseudomonadati</taxon>
        <taxon>Pseudomonadota</taxon>
        <taxon>Gammaproteobacteria</taxon>
        <taxon>Thiotrichales</taxon>
        <taxon>Piscirickettsiaceae</taxon>
        <taxon>Piscirickettsia</taxon>
    </lineage>
</organism>
<dbReference type="SMART" id="SM00116">
    <property type="entry name" value="CBS"/>
    <property type="match status" value="1"/>
</dbReference>
<dbReference type="Proteomes" id="UP000094329">
    <property type="component" value="Unassembled WGS sequence"/>
</dbReference>
<keyword evidence="1 2" id="KW-0129">CBS domain</keyword>
<keyword evidence="5" id="KW-1185">Reference proteome</keyword>
<evidence type="ECO:0000259" key="3">
    <source>
        <dbReference type="PROSITE" id="PS51371"/>
    </source>
</evidence>
<sequence length="93" mass="10618">MIGIISYKDVLKTSFSDRYSNQKETDQLLDHTVSVSDFMTKDIITIKESDTVKHATQMLVERTFNALPVVDSHQDLVGIITSHDLLVFLLDQY</sequence>
<feature type="domain" description="CBS" evidence="3">
    <location>
        <begin position="39"/>
        <end position="93"/>
    </location>
</feature>
<dbReference type="SUPFAM" id="SSF54631">
    <property type="entry name" value="CBS-domain pair"/>
    <property type="match status" value="1"/>
</dbReference>